<comment type="caution">
    <text evidence="3">The sequence shown here is derived from an EMBL/GenBank/DDBJ whole genome shotgun (WGS) entry which is preliminary data.</text>
</comment>
<dbReference type="InterPro" id="IPR029057">
    <property type="entry name" value="PRTase-like"/>
</dbReference>
<reference evidence="3" key="1">
    <citation type="submission" date="2020-02" db="EMBL/GenBank/DDBJ databases">
        <authorList>
            <person name="Lichtner F.J."/>
        </authorList>
    </citation>
    <scope>NUCLEOTIDE SEQUENCE</scope>
    <source>
        <strain evidence="3">G10</strain>
    </source>
</reference>
<sequence length="488" mass="53802">MQPFRMMHSNARPHLIKPQSTRSGPSNCAKQVIIGLYGLPGAGKIFWLGNLQTALGNDDFRFYDGSDAIAAVTPGGDEILTNINRLETVIMKIGVLIWEHVRAASDEGVCSSPLKILFSSPLGYSYTAFREVKLLYEEALGDVEFEACCQTVASLIHIHSDIKQLLQVVGSTSYVQAVAVTCGIRSAREKVLEREGLSLTVKVIGDGWLRNGLLVTHSLKAELVSHLYTVQGLHIIAFGDSSLDLEMLKEAHDAIVVTGEEMTRSKSMEKALVEAIGKNGFQPRQAVLPQHVTPRLDTIRLPSVRLIDQHFIDSVLARYKRPYVYNPAGRLAKLLMTPMRNASISGPALREVHRRLGYYLAAEFCTHIIGLEVYPIPHVQGFLTDGYRLVNEEETLIVPLMRGGEAMAFGVNQAFPLCVFHHAKVPNGLHQDHLRNMVTIILVDFVVNTGKSVLELIRHIRSLHATIPIVVVAGVIADSTSRIAWSLG</sequence>
<dbReference type="Proteomes" id="UP000701341">
    <property type="component" value="Unassembled WGS sequence"/>
</dbReference>
<feature type="domain" description="Phosphoribosyltransferase" evidence="2">
    <location>
        <begin position="331"/>
        <end position="478"/>
    </location>
</feature>
<dbReference type="InterPro" id="IPR023214">
    <property type="entry name" value="HAD_sf"/>
</dbReference>
<feature type="region of interest" description="Disordered" evidence="1">
    <location>
        <begin position="1"/>
        <end position="23"/>
    </location>
</feature>
<keyword evidence="4" id="KW-1185">Reference proteome</keyword>
<evidence type="ECO:0000313" key="4">
    <source>
        <dbReference type="Proteomes" id="UP000701341"/>
    </source>
</evidence>
<proteinExistence type="predicted"/>
<dbReference type="Pfam" id="PF14681">
    <property type="entry name" value="UPRTase"/>
    <property type="match status" value="1"/>
</dbReference>
<dbReference type="SUPFAM" id="SSF56784">
    <property type="entry name" value="HAD-like"/>
    <property type="match status" value="1"/>
</dbReference>
<organism evidence="3 4">
    <name type="scientific">Penicillium crustosum</name>
    <name type="common">Blue mold fungus</name>
    <dbReference type="NCBI Taxonomy" id="36656"/>
    <lineage>
        <taxon>Eukaryota</taxon>
        <taxon>Fungi</taxon>
        <taxon>Dikarya</taxon>
        <taxon>Ascomycota</taxon>
        <taxon>Pezizomycotina</taxon>
        <taxon>Eurotiomycetes</taxon>
        <taxon>Eurotiomycetidae</taxon>
        <taxon>Eurotiales</taxon>
        <taxon>Aspergillaceae</taxon>
        <taxon>Penicillium</taxon>
    </lineage>
</organism>
<dbReference type="AlphaFoldDB" id="A0A9P5GJC8"/>
<dbReference type="OrthoDB" id="5416609at2759"/>
<dbReference type="InterPro" id="IPR036412">
    <property type="entry name" value="HAD-like_sf"/>
</dbReference>
<dbReference type="InterPro" id="IPR000836">
    <property type="entry name" value="PRTase_dom"/>
</dbReference>
<accession>A0A9P5GJC8</accession>
<dbReference type="CDD" id="cd06223">
    <property type="entry name" value="PRTases_typeI"/>
    <property type="match status" value="1"/>
</dbReference>
<protein>
    <recommendedName>
        <fullName evidence="2">Phosphoribosyltransferase domain-containing protein</fullName>
    </recommendedName>
</protein>
<evidence type="ECO:0000313" key="3">
    <source>
        <dbReference type="EMBL" id="KAF7520500.1"/>
    </source>
</evidence>
<name>A0A9P5GJC8_PENCR</name>
<gene>
    <name evidence="3" type="ORF">PCG10_009145</name>
</gene>
<dbReference type="Pfam" id="PF12710">
    <property type="entry name" value="HAD"/>
    <property type="match status" value="1"/>
</dbReference>
<dbReference type="EMBL" id="JAAOZQ010000073">
    <property type="protein sequence ID" value="KAF7520500.1"/>
    <property type="molecule type" value="Genomic_DNA"/>
</dbReference>
<dbReference type="Gene3D" id="3.40.50.2020">
    <property type="match status" value="1"/>
</dbReference>
<evidence type="ECO:0000256" key="1">
    <source>
        <dbReference type="SAM" id="MobiDB-lite"/>
    </source>
</evidence>
<evidence type="ECO:0000259" key="2">
    <source>
        <dbReference type="Pfam" id="PF14681"/>
    </source>
</evidence>
<dbReference type="Gene3D" id="3.40.50.1000">
    <property type="entry name" value="HAD superfamily/HAD-like"/>
    <property type="match status" value="1"/>
</dbReference>
<dbReference type="SUPFAM" id="SSF53271">
    <property type="entry name" value="PRTase-like"/>
    <property type="match status" value="1"/>
</dbReference>